<keyword evidence="4" id="KW-0547">Nucleotide-binding</keyword>
<evidence type="ECO:0000313" key="8">
    <source>
        <dbReference type="EMBL" id="KAK1626562.1"/>
    </source>
</evidence>
<evidence type="ECO:0000256" key="1">
    <source>
        <dbReference type="ARBA" id="ARBA00008894"/>
    </source>
</evidence>
<evidence type="ECO:0000256" key="4">
    <source>
        <dbReference type="ARBA" id="ARBA00022741"/>
    </source>
</evidence>
<dbReference type="Gene3D" id="3.40.50.300">
    <property type="entry name" value="P-loop containing nucleotide triphosphate hydrolases"/>
    <property type="match status" value="1"/>
</dbReference>
<protein>
    <submittedName>
        <fullName evidence="8">Uncharacterized protein</fullName>
    </submittedName>
</protein>
<dbReference type="PANTHER" id="PTHR19338">
    <property type="entry name" value="TRANSLOCASE OF INNER MITOCHONDRIAL MEMBRANE 13 HOMOLOG"/>
    <property type="match status" value="1"/>
</dbReference>
<dbReference type="AlphaFoldDB" id="A0AAD8RLX0"/>
<sequence length="344" mass="38230">MKRAAAGEAADELVTDIDGADDAVSALSLSDLMKLTRPRCSLPSPSSPSTTTASSTMEVALVSATTGALQPVVEKLASLLRDKYKHFKGVCNLQRKEIELLTRELVAMDAFLLKMSEEEDPDVQSKVWMNEVRELSYDMEDSIDDYMQSGNNKDTRPNGFMEKIKHSLGKMKVRRRITCEIKDMKNQIIEVGERNARYKTPQAFSNTRNGGVDPRALVIFENASKLVGIGEPKAEIIKLLMQDDGCVSTEQKLKIVAIVGSGGMGKTTLANQVYQELKGHFEWHSFLSVSRNPDIMNILRIILSEVSGQGYASTKVGSIQQLIIKINNSLLDKRCNFYFSTFHP</sequence>
<accession>A0AAD8RLX0</accession>
<dbReference type="InterPro" id="IPR041118">
    <property type="entry name" value="Rx_N"/>
</dbReference>
<proteinExistence type="inferred from homology"/>
<dbReference type="EMBL" id="JAUUTY010000005">
    <property type="protein sequence ID" value="KAK1626562.1"/>
    <property type="molecule type" value="Genomic_DNA"/>
</dbReference>
<evidence type="ECO:0000313" key="9">
    <source>
        <dbReference type="Proteomes" id="UP001231189"/>
    </source>
</evidence>
<dbReference type="PANTHER" id="PTHR19338:SF42">
    <property type="entry name" value="RX N-TERMINAL DOMAIN-CONTAINING PROTEIN"/>
    <property type="match status" value="1"/>
</dbReference>
<dbReference type="GO" id="GO:0006952">
    <property type="term" value="P:defense response"/>
    <property type="evidence" value="ECO:0007669"/>
    <property type="project" value="UniProtKB-KW"/>
</dbReference>
<reference evidence="8" key="1">
    <citation type="submission" date="2023-07" db="EMBL/GenBank/DDBJ databases">
        <title>A chromosome-level genome assembly of Lolium multiflorum.</title>
        <authorList>
            <person name="Chen Y."/>
            <person name="Copetti D."/>
            <person name="Kolliker R."/>
            <person name="Studer B."/>
        </authorList>
    </citation>
    <scope>NUCLEOTIDE SEQUENCE</scope>
    <source>
        <strain evidence="8">02402/16</strain>
        <tissue evidence="8">Leaf</tissue>
    </source>
</reference>
<dbReference type="InterPro" id="IPR002182">
    <property type="entry name" value="NB-ARC"/>
</dbReference>
<dbReference type="Pfam" id="PF18052">
    <property type="entry name" value="Rx_N"/>
    <property type="match status" value="1"/>
</dbReference>
<keyword evidence="9" id="KW-1185">Reference proteome</keyword>
<dbReference type="InterPro" id="IPR027417">
    <property type="entry name" value="P-loop_NTPase"/>
</dbReference>
<feature type="domain" description="NB-ARC" evidence="6">
    <location>
        <begin position="249"/>
        <end position="335"/>
    </location>
</feature>
<comment type="caution">
    <text evidence="8">The sequence shown here is derived from an EMBL/GenBank/DDBJ whole genome shotgun (WGS) entry which is preliminary data.</text>
</comment>
<dbReference type="Pfam" id="PF00931">
    <property type="entry name" value="NB-ARC"/>
    <property type="match status" value="1"/>
</dbReference>
<evidence type="ECO:0000259" key="6">
    <source>
        <dbReference type="Pfam" id="PF00931"/>
    </source>
</evidence>
<keyword evidence="5" id="KW-0611">Plant defense</keyword>
<evidence type="ECO:0000256" key="2">
    <source>
        <dbReference type="ARBA" id="ARBA00022614"/>
    </source>
</evidence>
<comment type="similarity">
    <text evidence="1">Belongs to the disease resistance NB-LRR family.</text>
</comment>
<evidence type="ECO:0000256" key="5">
    <source>
        <dbReference type="ARBA" id="ARBA00022821"/>
    </source>
</evidence>
<evidence type="ECO:0000256" key="3">
    <source>
        <dbReference type="ARBA" id="ARBA00022737"/>
    </source>
</evidence>
<dbReference type="GO" id="GO:0043531">
    <property type="term" value="F:ADP binding"/>
    <property type="evidence" value="ECO:0007669"/>
    <property type="project" value="InterPro"/>
</dbReference>
<keyword evidence="2" id="KW-0433">Leucine-rich repeat</keyword>
<dbReference type="Gene3D" id="1.20.5.4130">
    <property type="match status" value="1"/>
</dbReference>
<dbReference type="SUPFAM" id="SSF52540">
    <property type="entry name" value="P-loop containing nucleoside triphosphate hydrolases"/>
    <property type="match status" value="1"/>
</dbReference>
<gene>
    <name evidence="8" type="ORF">QYE76_000877</name>
</gene>
<feature type="domain" description="Disease resistance N-terminal" evidence="7">
    <location>
        <begin position="68"/>
        <end position="154"/>
    </location>
</feature>
<dbReference type="Proteomes" id="UP001231189">
    <property type="component" value="Unassembled WGS sequence"/>
</dbReference>
<keyword evidence="3" id="KW-0677">Repeat</keyword>
<dbReference type="InterPro" id="IPR038005">
    <property type="entry name" value="RX-like_CC"/>
</dbReference>
<dbReference type="CDD" id="cd14798">
    <property type="entry name" value="RX-CC_like"/>
    <property type="match status" value="1"/>
</dbReference>
<evidence type="ECO:0000259" key="7">
    <source>
        <dbReference type="Pfam" id="PF18052"/>
    </source>
</evidence>
<organism evidence="8 9">
    <name type="scientific">Lolium multiflorum</name>
    <name type="common">Italian ryegrass</name>
    <name type="synonym">Lolium perenne subsp. multiflorum</name>
    <dbReference type="NCBI Taxonomy" id="4521"/>
    <lineage>
        <taxon>Eukaryota</taxon>
        <taxon>Viridiplantae</taxon>
        <taxon>Streptophyta</taxon>
        <taxon>Embryophyta</taxon>
        <taxon>Tracheophyta</taxon>
        <taxon>Spermatophyta</taxon>
        <taxon>Magnoliopsida</taxon>
        <taxon>Liliopsida</taxon>
        <taxon>Poales</taxon>
        <taxon>Poaceae</taxon>
        <taxon>BOP clade</taxon>
        <taxon>Pooideae</taxon>
        <taxon>Poodae</taxon>
        <taxon>Poeae</taxon>
        <taxon>Poeae Chloroplast Group 2 (Poeae type)</taxon>
        <taxon>Loliodinae</taxon>
        <taxon>Loliinae</taxon>
        <taxon>Lolium</taxon>
    </lineage>
</organism>
<name>A0AAD8RLX0_LOLMU</name>